<dbReference type="RefSeq" id="WP_408082177.1">
    <property type="nucleotide sequence ID" value="NZ_JBELQA010000007.1"/>
</dbReference>
<evidence type="ECO:0000313" key="2">
    <source>
        <dbReference type="Proteomes" id="UP001629260"/>
    </source>
</evidence>
<protein>
    <submittedName>
        <fullName evidence="1">Uncharacterized protein</fullName>
    </submittedName>
</protein>
<comment type="caution">
    <text evidence="1">The sequence shown here is derived from an EMBL/GenBank/DDBJ whole genome shotgun (WGS) entry which is preliminary data.</text>
</comment>
<proteinExistence type="predicted"/>
<accession>A0ABW8XVL4</accession>
<gene>
    <name evidence="1" type="ORF">ABS764_12705</name>
</gene>
<organism evidence="1 2">
    <name type="scientific">Flavobacterium plantiphilum</name>
    <dbReference type="NCBI Taxonomy" id="3163297"/>
    <lineage>
        <taxon>Bacteria</taxon>
        <taxon>Pseudomonadati</taxon>
        <taxon>Bacteroidota</taxon>
        <taxon>Flavobacteriia</taxon>
        <taxon>Flavobacteriales</taxon>
        <taxon>Flavobacteriaceae</taxon>
        <taxon>Flavobacterium</taxon>
    </lineage>
</organism>
<dbReference type="EMBL" id="JBELQA010000007">
    <property type="protein sequence ID" value="MFL9831709.1"/>
    <property type="molecule type" value="Genomic_DNA"/>
</dbReference>
<evidence type="ECO:0000313" key="1">
    <source>
        <dbReference type="EMBL" id="MFL9831709.1"/>
    </source>
</evidence>
<keyword evidence="2" id="KW-1185">Reference proteome</keyword>
<dbReference type="Proteomes" id="UP001629260">
    <property type="component" value="Unassembled WGS sequence"/>
</dbReference>
<name>A0ABW8XVL4_9FLAO</name>
<reference evidence="1 2" key="1">
    <citation type="submission" date="2024-06" db="EMBL/GenBank/DDBJ databases">
        <authorList>
            <person name="Kaempfer P."/>
            <person name="Viver T."/>
        </authorList>
    </citation>
    <scope>NUCLEOTIDE SEQUENCE [LARGE SCALE GENOMIC DNA]</scope>
    <source>
        <strain evidence="1 2">ST-87</strain>
    </source>
</reference>
<sequence length="77" mass="8887">MIQNTIEEYNVELAAFIPKFTKRTEHLPKASAEEVAETIFGAATDRISKLRYVIGEDAQFYIDLKNKNSEEDFLRSM</sequence>